<keyword evidence="6" id="KW-1185">Reference proteome</keyword>
<dbReference type="InterPro" id="IPR025713">
    <property type="entry name" value="MotB-like_N_dom"/>
</dbReference>
<dbReference type="Pfam" id="PF00691">
    <property type="entry name" value="OmpA"/>
    <property type="match status" value="1"/>
</dbReference>
<proteinExistence type="predicted"/>
<comment type="subcellular location">
    <subcellularLocation>
        <location evidence="1">Membrane</location>
    </subcellularLocation>
</comment>
<evidence type="ECO:0000313" key="6">
    <source>
        <dbReference type="Proteomes" id="UP000779508"/>
    </source>
</evidence>
<protein>
    <submittedName>
        <fullName evidence="5">OmpA family protein</fullName>
    </submittedName>
</protein>
<name>A0ABS6G4K1_9FIRM</name>
<dbReference type="PANTHER" id="PTHR30329:SF21">
    <property type="entry name" value="LIPOPROTEIN YIAD-RELATED"/>
    <property type="match status" value="1"/>
</dbReference>
<dbReference type="RefSeq" id="WP_216418158.1">
    <property type="nucleotide sequence ID" value="NZ_JAHLQK010000005.1"/>
</dbReference>
<dbReference type="InterPro" id="IPR006665">
    <property type="entry name" value="OmpA-like"/>
</dbReference>
<evidence type="ECO:0000256" key="1">
    <source>
        <dbReference type="ARBA" id="ARBA00004370"/>
    </source>
</evidence>
<dbReference type="EMBL" id="JAHLQK010000005">
    <property type="protein sequence ID" value="MBU5677423.1"/>
    <property type="molecule type" value="Genomic_DNA"/>
</dbReference>
<dbReference type="Proteomes" id="UP000779508">
    <property type="component" value="Unassembled WGS sequence"/>
</dbReference>
<sequence>MARRRSSQEEPKAGAPEWMTTYGDMVTLLLCFFVLLFSFSTVDAQKFQAIMQSFQGSLGILDSGTAIETDQFITEAMKEDLTTNQRQELEDFRKLQEVLEEYLESYNLESDVLVSQENAGLVLRFQDNVLFDPGKAELKPRSKQILEDISAFLQTPEFLEKSIRIEGHTDTVKVNPSLLYPTNWELSAGRASNVVRYLIEDLSLAPERFSISGYGEYHPIAPNDTAENKSKNRRVDIVILRSEYITSKPK</sequence>
<gene>
    <name evidence="5" type="ORF">KQI88_13455</name>
</gene>
<keyword evidence="2 3" id="KW-0472">Membrane</keyword>
<dbReference type="CDD" id="cd07185">
    <property type="entry name" value="OmpA_C-like"/>
    <property type="match status" value="1"/>
</dbReference>
<comment type="caution">
    <text evidence="5">The sequence shown here is derived from an EMBL/GenBank/DDBJ whole genome shotgun (WGS) entry which is preliminary data.</text>
</comment>
<accession>A0ABS6G4K1</accession>
<dbReference type="Pfam" id="PF13677">
    <property type="entry name" value="MotB_plug"/>
    <property type="match status" value="1"/>
</dbReference>
<dbReference type="PROSITE" id="PS51123">
    <property type="entry name" value="OMPA_2"/>
    <property type="match status" value="1"/>
</dbReference>
<dbReference type="InterPro" id="IPR050330">
    <property type="entry name" value="Bact_OuterMem_StrucFunc"/>
</dbReference>
<evidence type="ECO:0000259" key="4">
    <source>
        <dbReference type="PROSITE" id="PS51123"/>
    </source>
</evidence>
<evidence type="ECO:0000256" key="2">
    <source>
        <dbReference type="ARBA" id="ARBA00023136"/>
    </source>
</evidence>
<feature type="domain" description="OmpA-like" evidence="4">
    <location>
        <begin position="118"/>
        <end position="243"/>
    </location>
</feature>
<organism evidence="5 6">
    <name type="scientific">Alkaliphilus flagellatus</name>
    <dbReference type="NCBI Taxonomy" id="2841507"/>
    <lineage>
        <taxon>Bacteria</taxon>
        <taxon>Bacillati</taxon>
        <taxon>Bacillota</taxon>
        <taxon>Clostridia</taxon>
        <taxon>Peptostreptococcales</taxon>
        <taxon>Natronincolaceae</taxon>
        <taxon>Alkaliphilus</taxon>
    </lineage>
</organism>
<reference evidence="5 6" key="1">
    <citation type="submission" date="2021-06" db="EMBL/GenBank/DDBJ databases">
        <authorList>
            <person name="Sun Q."/>
            <person name="Li D."/>
        </authorList>
    </citation>
    <scope>NUCLEOTIDE SEQUENCE [LARGE SCALE GENOMIC DNA]</scope>
    <source>
        <strain evidence="5 6">MSJ-5</strain>
    </source>
</reference>
<dbReference type="PANTHER" id="PTHR30329">
    <property type="entry name" value="STATOR ELEMENT OF FLAGELLAR MOTOR COMPLEX"/>
    <property type="match status" value="1"/>
</dbReference>
<evidence type="ECO:0000313" key="5">
    <source>
        <dbReference type="EMBL" id="MBU5677423.1"/>
    </source>
</evidence>
<evidence type="ECO:0000256" key="3">
    <source>
        <dbReference type="PROSITE-ProRule" id="PRU00473"/>
    </source>
</evidence>